<accession>A0A0D2FT08</accession>
<reference evidence="2 3" key="1">
    <citation type="submission" date="2015-01" db="EMBL/GenBank/DDBJ databases">
        <title>The Genome Sequence of Capronia semiimmersa CBS27337.</title>
        <authorList>
            <consortium name="The Broad Institute Genomics Platform"/>
            <person name="Cuomo C."/>
            <person name="de Hoog S."/>
            <person name="Gorbushina A."/>
            <person name="Stielow B."/>
            <person name="Teixiera M."/>
            <person name="Abouelleil A."/>
            <person name="Chapman S.B."/>
            <person name="Priest M."/>
            <person name="Young S.K."/>
            <person name="Wortman J."/>
            <person name="Nusbaum C."/>
            <person name="Birren B."/>
        </authorList>
    </citation>
    <scope>NUCLEOTIDE SEQUENCE [LARGE SCALE GENOMIC DNA]</scope>
    <source>
        <strain evidence="2 3">CBS 27337</strain>
    </source>
</reference>
<dbReference type="Pfam" id="PF06985">
    <property type="entry name" value="HET"/>
    <property type="match status" value="1"/>
</dbReference>
<protein>
    <recommendedName>
        <fullName evidence="1">Heterokaryon incompatibility domain-containing protein</fullName>
    </recommendedName>
</protein>
<evidence type="ECO:0000313" key="2">
    <source>
        <dbReference type="EMBL" id="KIW69670.1"/>
    </source>
</evidence>
<feature type="domain" description="Heterokaryon incompatibility" evidence="1">
    <location>
        <begin position="45"/>
        <end position="188"/>
    </location>
</feature>
<dbReference type="EMBL" id="KN846958">
    <property type="protein sequence ID" value="KIW69670.1"/>
    <property type="molecule type" value="Genomic_DNA"/>
</dbReference>
<gene>
    <name evidence="2" type="ORF">PV04_05533</name>
</gene>
<proteinExistence type="predicted"/>
<evidence type="ECO:0000259" key="1">
    <source>
        <dbReference type="Pfam" id="PF06985"/>
    </source>
</evidence>
<dbReference type="PANTHER" id="PTHR24148:SF64">
    <property type="entry name" value="HETEROKARYON INCOMPATIBILITY DOMAIN-CONTAINING PROTEIN"/>
    <property type="match status" value="1"/>
</dbReference>
<dbReference type="STRING" id="5601.A0A0D2FT08"/>
<dbReference type="HOGENOM" id="CLU_025795_0_0_1"/>
<dbReference type="InterPro" id="IPR010730">
    <property type="entry name" value="HET"/>
</dbReference>
<dbReference type="AlphaFoldDB" id="A0A0D2FT08"/>
<keyword evidence="3" id="KW-1185">Reference proteome</keyword>
<organism evidence="2 3">
    <name type="scientific">Phialophora macrospora</name>
    <dbReference type="NCBI Taxonomy" id="1851006"/>
    <lineage>
        <taxon>Eukaryota</taxon>
        <taxon>Fungi</taxon>
        <taxon>Dikarya</taxon>
        <taxon>Ascomycota</taxon>
        <taxon>Pezizomycotina</taxon>
        <taxon>Eurotiomycetes</taxon>
        <taxon>Chaetothyriomycetidae</taxon>
        <taxon>Chaetothyriales</taxon>
        <taxon>Herpotrichiellaceae</taxon>
        <taxon>Phialophora</taxon>
    </lineage>
</organism>
<dbReference type="InterPro" id="IPR052895">
    <property type="entry name" value="HetReg/Transcr_Mod"/>
</dbReference>
<evidence type="ECO:0000313" key="3">
    <source>
        <dbReference type="Proteomes" id="UP000054266"/>
    </source>
</evidence>
<sequence length="526" mass="59456">MSADNFITTGDNYWPRRLLHVHGDHLTSIKRSGHSTYDGTEAPTYNILSYTWGRWETEHGEALPVQNVEWDIPAVRPEGFTVRAFHRVVKRVSQGGSHIWLDVACIDQENKAVKMSEIGKQAAIFRRARQVYIWLSHSKREVIGPILARLLDRKADPRPDRNGVANILQDIRLVFSDPWFSSLWVLQESFLRPGAVLLFKDASSIDIPGARGKLRPCSLFDIYSGFQRIAQALQYEIQHSSGSLGTRGVEKAREAIQRLDDAGVRCTYYNNAISLYAVSTIRNPRDEKDRIYGIMQVFGFVLGTSANPSGSFNLDDLEDQLGEALNKACPVFAQNFVHLGNPRPGRSWYLHRELRVLLEGRITYTPRSYCEITFSHTRRAARFQGPKIRFPSLCSTLTRHLGNRPLFEYVYFDATTQNRAKLPRGFTDVDAKQLVSVGNAANGIGDALEDAYGSRVSVFLIGSLQGGGQPEQYAWLGVLAYPRQVRGEGHDRETWTRIGVSLWSLNKESMRSEITRSFKTTDAWLS</sequence>
<dbReference type="PANTHER" id="PTHR24148">
    <property type="entry name" value="ANKYRIN REPEAT DOMAIN-CONTAINING PROTEIN 39 HOMOLOG-RELATED"/>
    <property type="match status" value="1"/>
</dbReference>
<name>A0A0D2FT08_9EURO</name>
<dbReference type="Proteomes" id="UP000054266">
    <property type="component" value="Unassembled WGS sequence"/>
</dbReference>